<keyword evidence="1" id="KW-1133">Transmembrane helix</keyword>
<proteinExistence type="predicted"/>
<dbReference type="SUPFAM" id="SSF49899">
    <property type="entry name" value="Concanavalin A-like lectins/glucanases"/>
    <property type="match status" value="1"/>
</dbReference>
<evidence type="ECO:0000313" key="2">
    <source>
        <dbReference type="EMBL" id="QHT77924.1"/>
    </source>
</evidence>
<dbReference type="Gene3D" id="2.60.120.200">
    <property type="match status" value="1"/>
</dbReference>
<keyword evidence="1" id="KW-0812">Transmembrane</keyword>
<organism evidence="2">
    <name type="scientific">viral metagenome</name>
    <dbReference type="NCBI Taxonomy" id="1070528"/>
    <lineage>
        <taxon>unclassified sequences</taxon>
        <taxon>metagenomes</taxon>
        <taxon>organismal metagenomes</taxon>
    </lineage>
</organism>
<evidence type="ECO:0000256" key="1">
    <source>
        <dbReference type="SAM" id="Phobius"/>
    </source>
</evidence>
<keyword evidence="1" id="KW-0472">Membrane</keyword>
<sequence length="312" mass="34746">MNLEQPQNQGTNIQNNMSTVNNNVSNFFTNMKQNFNTMLTGFSNEPGANPQFSSSNTIIAKFAFLILVFIIFVILINLGISLLIYFIMPKDDPYVIKGMIQGSQPATISQDPNNSKSIPILKSNNQNAGIEFTWSTWIYLDDLGTSNTKYQHIFNKGDNNYDSTTNISSVNNAPGLYLSPATNELHVIMNTVSKSDAIEIIDINNVPIKKWVNVIIRLKNTILDVYINGSIAGRLVLQNVPKQNYNNVYVCQNGGFTGKLADLRYFSRALSIFEINSVVSKGPNTSTSELDTTVTSKGNYSYLSNLWYASKL</sequence>
<name>A0A6C0HBU7_9ZZZZ</name>
<dbReference type="AlphaFoldDB" id="A0A6C0HBU7"/>
<dbReference type="EMBL" id="MN739923">
    <property type="protein sequence ID" value="QHT77924.1"/>
    <property type="molecule type" value="Genomic_DNA"/>
</dbReference>
<dbReference type="InterPro" id="IPR013320">
    <property type="entry name" value="ConA-like_dom_sf"/>
</dbReference>
<evidence type="ECO:0008006" key="3">
    <source>
        <dbReference type="Google" id="ProtNLM"/>
    </source>
</evidence>
<protein>
    <recommendedName>
        <fullName evidence="3">LamG-like jellyroll fold domain-containing protein</fullName>
    </recommendedName>
</protein>
<accession>A0A6C0HBU7</accession>
<dbReference type="Pfam" id="PF13385">
    <property type="entry name" value="Laminin_G_3"/>
    <property type="match status" value="1"/>
</dbReference>
<reference evidence="2" key="1">
    <citation type="journal article" date="2020" name="Nature">
        <title>Giant virus diversity and host interactions through global metagenomics.</title>
        <authorList>
            <person name="Schulz F."/>
            <person name="Roux S."/>
            <person name="Paez-Espino D."/>
            <person name="Jungbluth S."/>
            <person name="Walsh D.A."/>
            <person name="Denef V.J."/>
            <person name="McMahon K.D."/>
            <person name="Konstantinidis K.T."/>
            <person name="Eloe-Fadrosh E.A."/>
            <person name="Kyrpides N.C."/>
            <person name="Woyke T."/>
        </authorList>
    </citation>
    <scope>NUCLEOTIDE SEQUENCE</scope>
    <source>
        <strain evidence="2">GVMAG-M-3300023179-90</strain>
    </source>
</reference>
<feature type="transmembrane region" description="Helical" evidence="1">
    <location>
        <begin position="62"/>
        <end position="87"/>
    </location>
</feature>